<feature type="transmembrane region" description="Helical" evidence="2">
    <location>
        <begin position="33"/>
        <end position="55"/>
    </location>
</feature>
<dbReference type="KEGG" id="pfer:IRI77_04795"/>
<feature type="transmembrane region" description="Helical" evidence="2">
    <location>
        <begin position="379"/>
        <end position="400"/>
    </location>
</feature>
<dbReference type="InterPro" id="IPR029063">
    <property type="entry name" value="SAM-dependent_MTases_sf"/>
</dbReference>
<dbReference type="PANTHER" id="PTHR43317">
    <property type="entry name" value="THERMOSPERMINE SYNTHASE ACAULIS5"/>
    <property type="match status" value="1"/>
</dbReference>
<protein>
    <submittedName>
        <fullName evidence="3">Fused MFS/spermidine synthase</fullName>
    </submittedName>
</protein>
<keyword evidence="2" id="KW-0812">Transmembrane</keyword>
<feature type="transmembrane region" description="Helical" evidence="2">
    <location>
        <begin position="209"/>
        <end position="228"/>
    </location>
</feature>
<dbReference type="PANTHER" id="PTHR43317:SF1">
    <property type="entry name" value="THERMOSPERMINE SYNTHASE ACAULIS5"/>
    <property type="match status" value="1"/>
</dbReference>
<feature type="transmembrane region" description="Helical" evidence="2">
    <location>
        <begin position="98"/>
        <end position="115"/>
    </location>
</feature>
<organism evidence="3 4">
    <name type="scientific">Paludibaculum fermentans</name>
    <dbReference type="NCBI Taxonomy" id="1473598"/>
    <lineage>
        <taxon>Bacteria</taxon>
        <taxon>Pseudomonadati</taxon>
        <taxon>Acidobacteriota</taxon>
        <taxon>Terriglobia</taxon>
        <taxon>Bryobacterales</taxon>
        <taxon>Bryobacteraceae</taxon>
        <taxon>Paludibaculum</taxon>
    </lineage>
</organism>
<reference evidence="3 4" key="1">
    <citation type="submission" date="2020-10" db="EMBL/GenBank/DDBJ databases">
        <title>Complete genome sequence of Paludibaculum fermentans P105T, a facultatively anaerobic acidobacterium capable of dissimilatory Fe(III) reduction.</title>
        <authorList>
            <person name="Dedysh S.N."/>
            <person name="Beletsky A.V."/>
            <person name="Kulichevskaya I.S."/>
            <person name="Mardanov A.V."/>
            <person name="Ravin N.V."/>
        </authorList>
    </citation>
    <scope>NUCLEOTIDE SEQUENCE [LARGE SCALE GENOMIC DNA]</scope>
    <source>
        <strain evidence="3 4">P105</strain>
    </source>
</reference>
<dbReference type="Proteomes" id="UP000593892">
    <property type="component" value="Chromosome"/>
</dbReference>
<evidence type="ECO:0000313" key="4">
    <source>
        <dbReference type="Proteomes" id="UP000593892"/>
    </source>
</evidence>
<keyword evidence="4" id="KW-1185">Reference proteome</keyword>
<dbReference type="NCBIfam" id="NF037959">
    <property type="entry name" value="MFS_SpdSyn"/>
    <property type="match status" value="1"/>
</dbReference>
<dbReference type="AlphaFoldDB" id="A0A7S7NT76"/>
<feature type="transmembrane region" description="Helical" evidence="2">
    <location>
        <begin position="355"/>
        <end position="372"/>
    </location>
</feature>
<dbReference type="SUPFAM" id="SSF53335">
    <property type="entry name" value="S-adenosyl-L-methionine-dependent methyltransferases"/>
    <property type="match status" value="1"/>
</dbReference>
<dbReference type="InterPro" id="IPR036259">
    <property type="entry name" value="MFS_trans_sf"/>
</dbReference>
<keyword evidence="1" id="KW-0620">Polyamine biosynthesis</keyword>
<keyword evidence="2" id="KW-1133">Transmembrane helix</keyword>
<name>A0A7S7NT76_PALFE</name>
<dbReference type="SUPFAM" id="SSF103473">
    <property type="entry name" value="MFS general substrate transporter"/>
    <property type="match status" value="1"/>
</dbReference>
<feature type="transmembrane region" description="Helical" evidence="2">
    <location>
        <begin position="169"/>
        <end position="189"/>
    </location>
</feature>
<proteinExistence type="predicted"/>
<evidence type="ECO:0000256" key="1">
    <source>
        <dbReference type="ARBA" id="ARBA00023115"/>
    </source>
</evidence>
<feature type="transmembrane region" description="Helical" evidence="2">
    <location>
        <begin position="67"/>
        <end position="86"/>
    </location>
</feature>
<feature type="transmembrane region" description="Helical" evidence="2">
    <location>
        <begin position="291"/>
        <end position="314"/>
    </location>
</feature>
<gene>
    <name evidence="3" type="ORF">IRI77_04795</name>
</gene>
<keyword evidence="2" id="KW-0472">Membrane</keyword>
<feature type="transmembrane region" description="Helical" evidence="2">
    <location>
        <begin position="326"/>
        <end position="349"/>
    </location>
</feature>
<evidence type="ECO:0000313" key="3">
    <source>
        <dbReference type="EMBL" id="QOY89278.1"/>
    </source>
</evidence>
<feature type="transmembrane region" description="Helical" evidence="2">
    <location>
        <begin position="266"/>
        <end position="285"/>
    </location>
</feature>
<dbReference type="EMBL" id="CP063849">
    <property type="protein sequence ID" value="QOY89278.1"/>
    <property type="molecule type" value="Genomic_DNA"/>
</dbReference>
<feature type="transmembrane region" description="Helical" evidence="2">
    <location>
        <begin position="136"/>
        <end position="157"/>
    </location>
</feature>
<sequence>MSFLISSVIASAFCLFLVQPLLAKQILPYFGGTASVWAVCMVFYQGALLGGYLYAHGLARFLAPRRQAQVHLVVLAGSLWALPVGLGQVDSVGSGQSWSIVWMLVRAVGIPYFVLSSTSPLMQAWYARLEPKGQAYKLFGWSNLSCALALLSFPFLLEPWLSLTRLNLYWSWGYGLVVLLLAASAVIVIRRSPANEAEERREPVRPGLLWPKWLFFSALGSLVLVSVTNHLCQSVAPVPFLWTVPLLLYLLTFTAVFEREWYSRRWGMPLAGAALLAMAAAYVYMQPGRMLAVGIPVFTIGCFLACFYCHGELAALKPEPGRLTQFYLVMAAGGTLGSLLVAFVAPRIFRGYVELPVVLCVTAMAMLFSVYGRHLAVDLAAAACAILVTTPALAVFLTPLREIDAGRNFYGSLRVEQAEGKQGRPPIRSIIHGAISHGSQFNADGWRMRPTAYYGPNSGPGKWFTHTPGARRVGVVGLGAGTLAAYGRPGDEFRFYEINPMVVQFAKQHFRYLSDTPARVDIAVGDGRLLLEHEADQNFDLLVIDAFSGDSIPVHLLTREAFKTYRRHLKPGGILALHLSNLYLDLMPEVRVLAADQGFACKPVLDSGSEPDDVRPSIWALAGPAASLD</sequence>
<dbReference type="GO" id="GO:0006596">
    <property type="term" value="P:polyamine biosynthetic process"/>
    <property type="evidence" value="ECO:0007669"/>
    <property type="project" value="UniProtKB-KW"/>
</dbReference>
<dbReference type="Gene3D" id="3.40.50.150">
    <property type="entry name" value="Vaccinia Virus protein VP39"/>
    <property type="match status" value="1"/>
</dbReference>
<dbReference type="RefSeq" id="WP_194450940.1">
    <property type="nucleotide sequence ID" value="NZ_CP063849.1"/>
</dbReference>
<feature type="transmembrane region" description="Helical" evidence="2">
    <location>
        <begin position="240"/>
        <end position="257"/>
    </location>
</feature>
<dbReference type="CDD" id="cd02440">
    <property type="entry name" value="AdoMet_MTases"/>
    <property type="match status" value="1"/>
</dbReference>
<accession>A0A7S7NT76</accession>
<evidence type="ECO:0000256" key="2">
    <source>
        <dbReference type="SAM" id="Phobius"/>
    </source>
</evidence>